<organism evidence="2 3">
    <name type="scientific">Junco hyemalis</name>
    <name type="common">Dark-eyed junco</name>
    <dbReference type="NCBI Taxonomy" id="40217"/>
    <lineage>
        <taxon>Eukaryota</taxon>
        <taxon>Metazoa</taxon>
        <taxon>Chordata</taxon>
        <taxon>Craniata</taxon>
        <taxon>Vertebrata</taxon>
        <taxon>Euteleostomi</taxon>
        <taxon>Archelosauria</taxon>
        <taxon>Archosauria</taxon>
        <taxon>Dinosauria</taxon>
        <taxon>Saurischia</taxon>
        <taxon>Theropoda</taxon>
        <taxon>Coelurosauria</taxon>
        <taxon>Aves</taxon>
        <taxon>Neognathae</taxon>
        <taxon>Neoaves</taxon>
        <taxon>Telluraves</taxon>
        <taxon>Australaves</taxon>
        <taxon>Passeriformes</taxon>
        <taxon>Passerellidae</taxon>
        <taxon>Junco</taxon>
    </lineage>
</organism>
<feature type="compositionally biased region" description="Basic and acidic residues" evidence="1">
    <location>
        <begin position="21"/>
        <end position="37"/>
    </location>
</feature>
<evidence type="ECO:0000256" key="1">
    <source>
        <dbReference type="SAM" id="MobiDB-lite"/>
    </source>
</evidence>
<evidence type="ECO:0000313" key="2">
    <source>
        <dbReference type="Ensembl" id="ENSJHYP00000008777.1"/>
    </source>
</evidence>
<dbReference type="Proteomes" id="UP000694408">
    <property type="component" value="Unplaced"/>
</dbReference>
<sequence>MEFGCNLTSVGQLQEFPLDPRPQDKPHGKLNRIRGDSDTNPPLFQVFPHIPAMIYSSGRESFFNLNSTWYDPSGSWLDTRRTPFRYGYSTCCSSGGSSGCHGEGCEGMRGHNYRHYGYRQPRCAERCHGSSSSCHGGGDGCVRRPTYSYGGSGGCQGYGRSVCAERCQGSSGSCHGGGSSCVRRPTYSYGGSGGCQGYGRSVCSERCHGSVVQGGKPCCGTPVQSIPVQSCLQPVQSCPQPMGAWGDWGSPGPASPGGELGGFWCLQHLQMENLEGFGVSRTSRWRIGRCLVSPDGEFGCVWGLQRRIWRCLVSPGPPDGKFGGF</sequence>
<keyword evidence="3" id="KW-1185">Reference proteome</keyword>
<accession>A0A8C5ITI1</accession>
<reference evidence="2" key="2">
    <citation type="submission" date="2025-09" db="UniProtKB">
        <authorList>
            <consortium name="Ensembl"/>
        </authorList>
    </citation>
    <scope>IDENTIFICATION</scope>
</reference>
<name>A0A8C5ITI1_JUNHY</name>
<protein>
    <submittedName>
        <fullName evidence="2">Uncharacterized protein</fullName>
    </submittedName>
</protein>
<feature type="region of interest" description="Disordered" evidence="1">
    <location>
        <begin position="15"/>
        <end position="38"/>
    </location>
</feature>
<evidence type="ECO:0000313" key="3">
    <source>
        <dbReference type="Proteomes" id="UP000694408"/>
    </source>
</evidence>
<proteinExistence type="predicted"/>
<reference evidence="2" key="1">
    <citation type="submission" date="2025-08" db="UniProtKB">
        <authorList>
            <consortium name="Ensembl"/>
        </authorList>
    </citation>
    <scope>IDENTIFICATION</scope>
</reference>
<dbReference type="AlphaFoldDB" id="A0A8C5ITI1"/>
<dbReference type="Ensembl" id="ENSJHYT00000010641.1">
    <property type="protein sequence ID" value="ENSJHYP00000008777.1"/>
    <property type="gene ID" value="ENSJHYG00000006958.1"/>
</dbReference>